<comment type="caution">
    <text evidence="1">The sequence shown here is derived from an EMBL/GenBank/DDBJ whole genome shotgun (WGS) entry which is preliminary data.</text>
</comment>
<organism evidence="1 2">
    <name type="scientific">candidate division CSSED10-310 bacterium</name>
    <dbReference type="NCBI Taxonomy" id="2855610"/>
    <lineage>
        <taxon>Bacteria</taxon>
        <taxon>Bacteria division CSSED10-310</taxon>
    </lineage>
</organism>
<gene>
    <name evidence="1" type="ORF">ACFL27_24320</name>
</gene>
<reference evidence="1 2" key="1">
    <citation type="submission" date="2024-09" db="EMBL/GenBank/DDBJ databases">
        <title>Laminarin stimulates single cell rates of sulfate reduction while oxygen inhibits transcriptomic activity in coastal marine sediment.</title>
        <authorList>
            <person name="Lindsay M."/>
            <person name="Orcutt B."/>
            <person name="Emerson D."/>
            <person name="Stepanauskas R."/>
            <person name="D'Angelo T."/>
        </authorList>
    </citation>
    <scope>NUCLEOTIDE SEQUENCE [LARGE SCALE GENOMIC DNA]</scope>
    <source>
        <strain evidence="1">SAG AM-311-K15</strain>
    </source>
</reference>
<protein>
    <submittedName>
        <fullName evidence="1">Uncharacterized protein</fullName>
    </submittedName>
</protein>
<dbReference type="EMBL" id="JBHPBY010000476">
    <property type="protein sequence ID" value="MFC1853336.1"/>
    <property type="molecule type" value="Genomic_DNA"/>
</dbReference>
<accession>A0ABV6Z4Q7</accession>
<name>A0ABV6Z4Q7_UNCC1</name>
<dbReference type="Proteomes" id="UP001594351">
    <property type="component" value="Unassembled WGS sequence"/>
</dbReference>
<sequence>MAEDQPREYLIATEELAMIVLFTQGRSEEAINELETTLATFQSEDVSAAKAFSR</sequence>
<proteinExistence type="predicted"/>
<evidence type="ECO:0000313" key="1">
    <source>
        <dbReference type="EMBL" id="MFC1853336.1"/>
    </source>
</evidence>
<evidence type="ECO:0000313" key="2">
    <source>
        <dbReference type="Proteomes" id="UP001594351"/>
    </source>
</evidence>
<keyword evidence="2" id="KW-1185">Reference proteome</keyword>